<evidence type="ECO:0000313" key="3">
    <source>
        <dbReference type="EMBL" id="AKL97264.1"/>
    </source>
</evidence>
<name>A0A0D8I889_9CLOT</name>
<evidence type="ECO:0000256" key="2">
    <source>
        <dbReference type="ARBA" id="ARBA00029447"/>
    </source>
</evidence>
<dbReference type="SUPFAM" id="SSF103190">
    <property type="entry name" value="Sensory domain-like"/>
    <property type="match status" value="1"/>
</dbReference>
<dbReference type="PRINTS" id="PR00260">
    <property type="entry name" value="CHEMTRNSDUCR"/>
</dbReference>
<dbReference type="SMART" id="SM00283">
    <property type="entry name" value="MA"/>
    <property type="match status" value="1"/>
</dbReference>
<dbReference type="EMBL" id="CP009687">
    <property type="protein sequence ID" value="AKL97264.1"/>
    <property type="molecule type" value="Genomic_DNA"/>
</dbReference>
<dbReference type="PANTHER" id="PTHR32089">
    <property type="entry name" value="METHYL-ACCEPTING CHEMOTAXIS PROTEIN MCPB"/>
    <property type="match status" value="1"/>
</dbReference>
<organism evidence="3 4">
    <name type="scientific">Clostridium aceticum</name>
    <dbReference type="NCBI Taxonomy" id="84022"/>
    <lineage>
        <taxon>Bacteria</taxon>
        <taxon>Bacillati</taxon>
        <taxon>Bacillota</taxon>
        <taxon>Clostridia</taxon>
        <taxon>Eubacteriales</taxon>
        <taxon>Clostridiaceae</taxon>
        <taxon>Clostridium</taxon>
    </lineage>
</organism>
<comment type="similarity">
    <text evidence="2">Belongs to the methyl-accepting chemotaxis (MCP) protein family.</text>
</comment>
<dbReference type="PANTHER" id="PTHR32089:SF112">
    <property type="entry name" value="LYSOZYME-LIKE PROTEIN-RELATED"/>
    <property type="match status" value="1"/>
</dbReference>
<dbReference type="SUPFAM" id="SSF58104">
    <property type="entry name" value="Methyl-accepting chemotaxis protein (MCP) signaling domain"/>
    <property type="match status" value="1"/>
</dbReference>
<dbReference type="InterPro" id="IPR029151">
    <property type="entry name" value="Sensor-like_sf"/>
</dbReference>
<dbReference type="PROSITE" id="PS50111">
    <property type="entry name" value="CHEMOTAXIS_TRANSDUC_2"/>
    <property type="match status" value="1"/>
</dbReference>
<gene>
    <name evidence="3" type="ORF">CACET_c38360</name>
</gene>
<dbReference type="Proteomes" id="UP000035704">
    <property type="component" value="Chromosome"/>
</dbReference>
<dbReference type="KEGG" id="cace:CACET_c38360"/>
<dbReference type="InterPro" id="IPR004089">
    <property type="entry name" value="MCPsignal_dom"/>
</dbReference>
<dbReference type="PATRIC" id="fig|84022.5.peg.1085"/>
<dbReference type="AlphaFoldDB" id="A0A0D8I889"/>
<dbReference type="GO" id="GO:0007165">
    <property type="term" value="P:signal transduction"/>
    <property type="evidence" value="ECO:0007669"/>
    <property type="project" value="UniProtKB-KW"/>
</dbReference>
<dbReference type="Pfam" id="PF00015">
    <property type="entry name" value="MCPsignal"/>
    <property type="match status" value="1"/>
</dbReference>
<dbReference type="GO" id="GO:0004888">
    <property type="term" value="F:transmembrane signaling receptor activity"/>
    <property type="evidence" value="ECO:0007669"/>
    <property type="project" value="InterPro"/>
</dbReference>
<protein>
    <submittedName>
        <fullName evidence="3">Methyl-accepting chemotaxis protein</fullName>
    </submittedName>
</protein>
<keyword evidence="1" id="KW-0807">Transducer</keyword>
<evidence type="ECO:0000313" key="4">
    <source>
        <dbReference type="Proteomes" id="UP000035704"/>
    </source>
</evidence>
<dbReference type="GO" id="GO:0016020">
    <property type="term" value="C:membrane"/>
    <property type="evidence" value="ECO:0007669"/>
    <property type="project" value="InterPro"/>
</dbReference>
<dbReference type="Gene3D" id="1.10.287.950">
    <property type="entry name" value="Methyl-accepting chemotaxis protein"/>
    <property type="match status" value="1"/>
</dbReference>
<dbReference type="STRING" id="84022.CACET_c38360"/>
<dbReference type="InterPro" id="IPR004090">
    <property type="entry name" value="Chemotax_Me-accpt_rcpt"/>
</dbReference>
<evidence type="ECO:0000256" key="1">
    <source>
        <dbReference type="ARBA" id="ARBA00023224"/>
    </source>
</evidence>
<keyword evidence="4" id="KW-1185">Reference proteome</keyword>
<proteinExistence type="inferred from homology"/>
<sequence length="275" mass="30266">MSENEKTLNYFIEMSTYLQDLIDEDCIIGIGDTETFLKYLPGKELDVKAVEGAPLKKGDVMYRCLQENKKIVEIIPKEIFGIPFKSVTIPIKNHQGNPVGTISIGRSLKRQHRHTELIENIAAALEEITANIDEISSSANEIAVSSEETSTQSKNAMLQMSQSDTILKYIKNISDETNLLGLNAAIEAAKAGEQGRGFSVVAERIRKLSVETTNSVTNINNILQSIKESVSKMHEVIETTTGATKIQSENAEQILGALEELNANTQLLADLSKEL</sequence>
<accession>A0A0D8I889</accession>
<dbReference type="RefSeq" id="WP_044825595.1">
    <property type="nucleotide sequence ID" value="NZ_CP009687.1"/>
</dbReference>
<reference evidence="3 4" key="1">
    <citation type="submission" date="2014-10" db="EMBL/GenBank/DDBJ databases">
        <title>Genome sequence of Clostridium aceticum DSM 1496.</title>
        <authorList>
            <person name="Poehlein A."/>
            <person name="Schiel-Bengelsdorf B."/>
            <person name="Gottschalk G."/>
            <person name="Duerre P."/>
            <person name="Daniel R."/>
        </authorList>
    </citation>
    <scope>NUCLEOTIDE SEQUENCE [LARGE SCALE GENOMIC DNA]</scope>
    <source>
        <strain evidence="3 4">DSM 1496</strain>
    </source>
</reference>
<dbReference type="GO" id="GO:0006935">
    <property type="term" value="P:chemotaxis"/>
    <property type="evidence" value="ECO:0007669"/>
    <property type="project" value="InterPro"/>
</dbReference>
<dbReference type="OrthoDB" id="9807021at2"/>